<feature type="region of interest" description="Disordered" evidence="3">
    <location>
        <begin position="1042"/>
        <end position="1076"/>
    </location>
</feature>
<evidence type="ECO:0000256" key="2">
    <source>
        <dbReference type="ARBA" id="ARBA00022737"/>
    </source>
</evidence>
<feature type="compositionally biased region" description="Low complexity" evidence="3">
    <location>
        <begin position="67"/>
        <end position="81"/>
    </location>
</feature>
<reference evidence="4 5" key="1">
    <citation type="submission" date="2015-01" db="EMBL/GenBank/DDBJ databases">
        <title>The Genome Sequence of Ochroconis gallopava CBS43764.</title>
        <authorList>
            <consortium name="The Broad Institute Genomics Platform"/>
            <person name="Cuomo C."/>
            <person name="de Hoog S."/>
            <person name="Gorbushina A."/>
            <person name="Stielow B."/>
            <person name="Teixiera M."/>
            <person name="Abouelleil A."/>
            <person name="Chapman S.B."/>
            <person name="Priest M."/>
            <person name="Young S.K."/>
            <person name="Wortman J."/>
            <person name="Nusbaum C."/>
            <person name="Birren B."/>
        </authorList>
    </citation>
    <scope>NUCLEOTIDE SEQUENCE [LARGE SCALE GENOMIC DNA]</scope>
    <source>
        <strain evidence="4 5">CBS 43764</strain>
    </source>
</reference>
<feature type="region of interest" description="Disordered" evidence="3">
    <location>
        <begin position="835"/>
        <end position="891"/>
    </location>
</feature>
<feature type="compositionally biased region" description="Polar residues" evidence="3">
    <location>
        <begin position="964"/>
        <end position="1004"/>
    </location>
</feature>
<sequence>MTLPQALKEWMDDLSEDWISQPPSSSHSSPSQLHNSTFKQKSVLSERSQNASNIQASSVQRRDRQNGLSRRSLSDASSSGSQTGRCCGTTARKSVSASPPKSRRQNEELEWKKRLLHGGMGFGQQKDLFSPMALESLFQKPGSKGSVRKAQSDNNKPKGLSFLKSLDSISSSPPPWPSSSRPSTKILSRRGMPSTRQNLEALDEEDDELKLDGSDGSQIEKLPEKTELSNSETTTHGDQQQHGSRARTVHSINHNEDLVSRKTSFGSARLQPACEKNSRATSCNFSQNSDDFSPVFISKHNTADGRIAYAALDLSKSELEAQLKRLRAPKATPSRAISQTVRNTTTIGDDSSLARIESEALPEDLPVGTPDVVDLPSIGEFVSIKRGGYSDIGSFKRRPLSPSPLARPISRSVDDSSMLLQSEIQALDLESTSVLPTAPTPPNATAPKTPCAERKQNEFLSPQRTKSSNSPLKLFENHDTFTANRLQRRISQLEEPDNLRDMHKAAGSPSRRLTEEDLSVVEEASFIHEKGKECRKTSIQRHFGQGDLDGHTFDGDQLSLECSRIDNKDELPSRSPSPDMLPPGYQQPFRFHVEEPPSDFADTFKGKRRPSKTSTNGGLSVAKRSDRNRPRLSVHTADARVTSQPSQISQVSEGKRPLTPSPFKSPTPKRRRTVVRKEFTAGVEVDETRVTLTHDSHSSFQHALSRKRRDARHGTERTLADPDILAQRSILRPRNPTPSQRRRTESEQAIDPHPAAAAAAAETSSSRLRDMKKNLSIPPPPSRESGDDMQVRALATHLAVISENVAQRKKSVTTQDFLDDAMKVMHFIRTQYRPNGSNLVSINEGESEKQKTSNEMESEFESQLRSKSFDDLSLERPPSREGRPHSAWRTGRSAKYDARVVSHLRKFQEDDNEAFLTASSRSSGYHLANGNEATQAHIETVTSDPPGLRIIGQSKLVQERNRSGSDSSLSKAANSNGTNETNGSRASHSSRTSINSTMARTTNSRKSENVATLPPEAVAHLIPDEVAGMTYDKELRRWVKAKSPKKPTEHHIANEHSGMTGVTGSDNDPFGDIPDLTVDSAEETKHLLLSKSTGRKPIGHPPEGHSALMDFSSRPSTRGQEEVTQLAKSPEVSALHLGSCRNSEPRLQVTVTPATERRKSPCTNPENRILDEKEPTEEEVEHEISIFEGRAQPTPHSRQIRKITISMSSPAWTRAKHELSPLLESSGVSVRDYGKKSSQILPAFHDQNNRQTSVPMGNSGAVINTNDQEQDLACLPSSSPCKGADVTFYLSELPEFTLNQIDEREVQGRTLSRNNTVGPVFRGTEDRYASGNHLLVRALQDTEPDEPYWEDLRKLDIHGKNLTSLHLLDVFCDRLETLDASYNTLAQLNGAPHTIRCLSLQHNSLTSLTAWGHLFNLQYLDVSYNHIESLQGLSTLVHLRELRADRCSIRSLEGIEDLDGLLMMSLRGNKLEAVDFEGWQLSRLESLDLGENNLASVKGLHYLSSLEQLRLDLNYLQHFPQNDRPCPQLQTLDLSRNKIACLELTTFCPALRWLSVDGNEISSTAGISLLRNLETLSMRSQALQGVDCDLAPLLEARLSDLQALYLSENHISALSLPQGWYSLRILELASCGLQALPEDFGLCVPNLRALNLNFNAIKDLRPLLNIKLLHELHVAGNRLARLRKTTVVLAKLRELEVLDLRDNPFSIGFHTKAVQTGTVSSLSGPVDHTESHMTRKVEKDSQMQFLLPPCNGDTDAQYFSRLDDGTKLRRRVYEMLLANNCRQLTSLDGLTFRREQVLVRDEIWDRLVLLGVLKRSGKVIDDGDERVVTF</sequence>
<feature type="region of interest" description="Disordered" evidence="3">
    <location>
        <begin position="14"/>
        <end position="112"/>
    </location>
</feature>
<feature type="compositionally biased region" description="Low complexity" evidence="3">
    <location>
        <begin position="160"/>
        <end position="171"/>
    </location>
</feature>
<dbReference type="GO" id="GO:0061499">
    <property type="term" value="C:outer plaque of mitotic spindle pole body"/>
    <property type="evidence" value="ECO:0007669"/>
    <property type="project" value="TreeGrafter"/>
</dbReference>
<feature type="compositionally biased region" description="Polar residues" evidence="3">
    <location>
        <begin position="33"/>
        <end position="59"/>
    </location>
</feature>
<feature type="compositionally biased region" description="Polar residues" evidence="3">
    <location>
        <begin position="458"/>
        <end position="471"/>
    </location>
</feature>
<dbReference type="HOGENOM" id="CLU_002093_0_0_1"/>
<dbReference type="SMART" id="SM00365">
    <property type="entry name" value="LRR_SD22"/>
    <property type="match status" value="2"/>
</dbReference>
<feature type="compositionally biased region" description="Polar residues" evidence="3">
    <location>
        <begin position="641"/>
        <end position="652"/>
    </location>
</feature>
<dbReference type="InParanoid" id="A0A0D1XGF9"/>
<dbReference type="InterPro" id="IPR001611">
    <property type="entry name" value="Leu-rich_rpt"/>
</dbReference>
<dbReference type="InterPro" id="IPR032675">
    <property type="entry name" value="LRR_dom_sf"/>
</dbReference>
<feature type="region of interest" description="Disordered" evidence="3">
    <location>
        <begin position="492"/>
        <end position="517"/>
    </location>
</feature>
<name>A0A0D1XGF9_9PEZI</name>
<dbReference type="GO" id="GO:0031028">
    <property type="term" value="P:septation initiation signaling"/>
    <property type="evidence" value="ECO:0007669"/>
    <property type="project" value="TreeGrafter"/>
</dbReference>
<dbReference type="OrthoDB" id="7451790at2759"/>
<dbReference type="InterPro" id="IPR052574">
    <property type="entry name" value="CDIRP"/>
</dbReference>
<dbReference type="EMBL" id="KN847556">
    <property type="protein sequence ID" value="KIW01291.1"/>
    <property type="molecule type" value="Genomic_DNA"/>
</dbReference>
<feature type="region of interest" description="Disordered" evidence="3">
    <location>
        <begin position="1089"/>
        <end position="1121"/>
    </location>
</feature>
<dbReference type="GeneID" id="27315304"/>
<feature type="compositionally biased region" description="Low complexity" evidence="3">
    <location>
        <begin position="20"/>
        <end position="32"/>
    </location>
</feature>
<dbReference type="GO" id="GO:1902412">
    <property type="term" value="P:regulation of mitotic cytokinesis"/>
    <property type="evidence" value="ECO:0007669"/>
    <property type="project" value="TreeGrafter"/>
</dbReference>
<feature type="region of interest" description="Disordered" evidence="3">
    <location>
        <begin position="567"/>
        <end position="672"/>
    </location>
</feature>
<dbReference type="SUPFAM" id="SSF52058">
    <property type="entry name" value="L domain-like"/>
    <property type="match status" value="1"/>
</dbReference>
<feature type="region of interest" description="Disordered" evidence="3">
    <location>
        <begin position="694"/>
        <end position="787"/>
    </location>
</feature>
<gene>
    <name evidence="4" type="ORF">PV09_07331</name>
</gene>
<protein>
    <submittedName>
        <fullName evidence="4">Uncharacterized protein</fullName>
    </submittedName>
</protein>
<feature type="region of interest" description="Disordered" evidence="3">
    <location>
        <begin position="431"/>
        <end position="478"/>
    </location>
</feature>
<dbReference type="Gene3D" id="3.80.10.10">
    <property type="entry name" value="Ribonuclease Inhibitor"/>
    <property type="match status" value="2"/>
</dbReference>
<dbReference type="RefSeq" id="XP_016211160.1">
    <property type="nucleotide sequence ID" value="XM_016361084.1"/>
</dbReference>
<feature type="region of interest" description="Disordered" evidence="3">
    <location>
        <begin position="140"/>
        <end position="249"/>
    </location>
</feature>
<evidence type="ECO:0000256" key="1">
    <source>
        <dbReference type="ARBA" id="ARBA00022614"/>
    </source>
</evidence>
<dbReference type="STRING" id="253628.A0A0D1XGF9"/>
<dbReference type="PANTHER" id="PTHR47566">
    <property type="match status" value="1"/>
</dbReference>
<dbReference type="SMART" id="SM00369">
    <property type="entry name" value="LRR_TYP"/>
    <property type="match status" value="7"/>
</dbReference>
<organism evidence="4 5">
    <name type="scientific">Verruconis gallopava</name>
    <dbReference type="NCBI Taxonomy" id="253628"/>
    <lineage>
        <taxon>Eukaryota</taxon>
        <taxon>Fungi</taxon>
        <taxon>Dikarya</taxon>
        <taxon>Ascomycota</taxon>
        <taxon>Pezizomycotina</taxon>
        <taxon>Dothideomycetes</taxon>
        <taxon>Pleosporomycetidae</taxon>
        <taxon>Venturiales</taxon>
        <taxon>Sympoventuriaceae</taxon>
        <taxon>Verruconis</taxon>
    </lineage>
</organism>
<dbReference type="VEuPathDB" id="FungiDB:PV09_07331"/>
<feature type="compositionally biased region" description="Polar residues" evidence="3">
    <location>
        <begin position="228"/>
        <end position="243"/>
    </location>
</feature>
<dbReference type="PROSITE" id="PS51450">
    <property type="entry name" value="LRR"/>
    <property type="match status" value="4"/>
</dbReference>
<dbReference type="GO" id="GO:0035591">
    <property type="term" value="F:signaling adaptor activity"/>
    <property type="evidence" value="ECO:0007669"/>
    <property type="project" value="TreeGrafter"/>
</dbReference>
<dbReference type="Proteomes" id="UP000053259">
    <property type="component" value="Unassembled WGS sequence"/>
</dbReference>
<proteinExistence type="predicted"/>
<keyword evidence="2" id="KW-0677">Repeat</keyword>
<keyword evidence="5" id="KW-1185">Reference proteome</keyword>
<feature type="region of interest" description="Disordered" evidence="3">
    <location>
        <begin position="1148"/>
        <end position="1168"/>
    </location>
</feature>
<dbReference type="InterPro" id="IPR003591">
    <property type="entry name" value="Leu-rich_rpt_typical-subtyp"/>
</dbReference>
<evidence type="ECO:0000313" key="5">
    <source>
        <dbReference type="Proteomes" id="UP000053259"/>
    </source>
</evidence>
<accession>A0A0D1XGF9</accession>
<evidence type="ECO:0000313" key="4">
    <source>
        <dbReference type="EMBL" id="KIW01291.1"/>
    </source>
</evidence>
<keyword evidence="1" id="KW-0433">Leucine-rich repeat</keyword>
<feature type="compositionally biased region" description="Basic and acidic residues" evidence="3">
    <location>
        <begin position="862"/>
        <end position="884"/>
    </location>
</feature>
<dbReference type="PANTHER" id="PTHR47566:SF1">
    <property type="entry name" value="PROTEIN NUD1"/>
    <property type="match status" value="1"/>
</dbReference>
<evidence type="ECO:0000256" key="3">
    <source>
        <dbReference type="SAM" id="MobiDB-lite"/>
    </source>
</evidence>
<feature type="region of interest" description="Disordered" evidence="3">
    <location>
        <begin position="957"/>
        <end position="1012"/>
    </location>
</feature>